<evidence type="ECO:0000313" key="2">
    <source>
        <dbReference type="Proteomes" id="UP000807353"/>
    </source>
</evidence>
<dbReference type="Gene3D" id="1.20.1280.50">
    <property type="match status" value="1"/>
</dbReference>
<protein>
    <recommendedName>
        <fullName evidence="3">F-box domain-containing protein</fullName>
    </recommendedName>
</protein>
<comment type="caution">
    <text evidence="1">The sequence shown here is derived from an EMBL/GenBank/DDBJ whole genome shotgun (WGS) entry which is preliminary data.</text>
</comment>
<sequence>MPTPKRYTTTFHRSMRLHLDTECQKLQTLIDRNRKVRARIEREMPLIECLSSEIISRVFKFTIAFSYSHIHDLPSPFVVSQVNQRWRSVVVNDASLWTKLYIFPGTSPEVVRAYLLHSKQHLLNLTFYLSPPQSLVITPDDLRALFETVIPASHRWKSLTVLTSDVSLLARCEKHLVGVLAPNLKRLQLSSFSGRRLCYKPRFPKLFATSSLSHLILHHECINERFAFASHITKLHLAGIGMAGYEQLYNILSRCTVLEHRVLDIVIRRVPALPFQEAYQGVIKLSSLHTLHLRNALCFHLFDAPALHTLYLTHDPIFSNLCKCEFNPAQIQCEQLTGALEHMGAYRFGGIRHFGVTGPNVEYVLASLVLMEEKACLGALITPANFWPYWPQLETISLPALRSDVTGWVCRFMIARFPAKGIRLPKIRLPAPFAADPLTEWLQEKNCREHYENDIDFPRGDFAMRLEDVLR</sequence>
<gene>
    <name evidence="1" type="ORF">BDZ94DRAFT_652231</name>
</gene>
<keyword evidence="2" id="KW-1185">Reference proteome</keyword>
<evidence type="ECO:0008006" key="3">
    <source>
        <dbReference type="Google" id="ProtNLM"/>
    </source>
</evidence>
<reference evidence="1" key="1">
    <citation type="submission" date="2020-11" db="EMBL/GenBank/DDBJ databases">
        <authorList>
            <consortium name="DOE Joint Genome Institute"/>
            <person name="Ahrendt S."/>
            <person name="Riley R."/>
            <person name="Andreopoulos W."/>
            <person name="Labutti K."/>
            <person name="Pangilinan J."/>
            <person name="Ruiz-Duenas F.J."/>
            <person name="Barrasa J.M."/>
            <person name="Sanchez-Garcia M."/>
            <person name="Camarero S."/>
            <person name="Miyauchi S."/>
            <person name="Serrano A."/>
            <person name="Linde D."/>
            <person name="Babiker R."/>
            <person name="Drula E."/>
            <person name="Ayuso-Fernandez I."/>
            <person name="Pacheco R."/>
            <person name="Padilla G."/>
            <person name="Ferreira P."/>
            <person name="Barriuso J."/>
            <person name="Kellner H."/>
            <person name="Castanera R."/>
            <person name="Alfaro M."/>
            <person name="Ramirez L."/>
            <person name="Pisabarro A.G."/>
            <person name="Kuo A."/>
            <person name="Tritt A."/>
            <person name="Lipzen A."/>
            <person name="He G."/>
            <person name="Yan M."/>
            <person name="Ng V."/>
            <person name="Cullen D."/>
            <person name="Martin F."/>
            <person name="Rosso M.-N."/>
            <person name="Henrissat B."/>
            <person name="Hibbett D."/>
            <person name="Martinez A.T."/>
            <person name="Grigoriev I.V."/>
        </authorList>
    </citation>
    <scope>NUCLEOTIDE SEQUENCE</scope>
    <source>
        <strain evidence="1">CBS 247.69</strain>
    </source>
</reference>
<dbReference type="InterPro" id="IPR036047">
    <property type="entry name" value="F-box-like_dom_sf"/>
</dbReference>
<dbReference type="SUPFAM" id="SSF81383">
    <property type="entry name" value="F-box domain"/>
    <property type="match status" value="1"/>
</dbReference>
<evidence type="ECO:0000313" key="1">
    <source>
        <dbReference type="EMBL" id="KAF9463074.1"/>
    </source>
</evidence>
<accession>A0A9P6CJP9</accession>
<dbReference type="SUPFAM" id="SSF52047">
    <property type="entry name" value="RNI-like"/>
    <property type="match status" value="1"/>
</dbReference>
<name>A0A9P6CJP9_9AGAR</name>
<proteinExistence type="predicted"/>
<dbReference type="AlphaFoldDB" id="A0A9P6CJP9"/>
<dbReference type="EMBL" id="MU150266">
    <property type="protein sequence ID" value="KAF9463074.1"/>
    <property type="molecule type" value="Genomic_DNA"/>
</dbReference>
<organism evidence="1 2">
    <name type="scientific">Collybia nuda</name>
    <dbReference type="NCBI Taxonomy" id="64659"/>
    <lineage>
        <taxon>Eukaryota</taxon>
        <taxon>Fungi</taxon>
        <taxon>Dikarya</taxon>
        <taxon>Basidiomycota</taxon>
        <taxon>Agaricomycotina</taxon>
        <taxon>Agaricomycetes</taxon>
        <taxon>Agaricomycetidae</taxon>
        <taxon>Agaricales</taxon>
        <taxon>Tricholomatineae</taxon>
        <taxon>Clitocybaceae</taxon>
        <taxon>Collybia</taxon>
    </lineage>
</organism>
<dbReference type="OrthoDB" id="3155440at2759"/>
<dbReference type="Proteomes" id="UP000807353">
    <property type="component" value="Unassembled WGS sequence"/>
</dbReference>